<dbReference type="Proteomes" id="UP001497453">
    <property type="component" value="Chromosome 8"/>
</dbReference>
<protein>
    <recommendedName>
        <fullName evidence="3">F-box domain-containing protein</fullName>
    </recommendedName>
</protein>
<accession>A0ABP1E2F5</accession>
<evidence type="ECO:0008006" key="3">
    <source>
        <dbReference type="Google" id="ProtNLM"/>
    </source>
</evidence>
<dbReference type="SUPFAM" id="SSF52047">
    <property type="entry name" value="RNI-like"/>
    <property type="match status" value="1"/>
</dbReference>
<keyword evidence="2" id="KW-1185">Reference proteome</keyword>
<sequence>MHRCLQIHEVLERIAEYLAENPPPDGHDFVLDWPEVASAAVLAFALTCRTFCKPGLDVLWRKLEELYPLPFAFQPGINLTTKNEDGDTTVTNLSGIPRPDDWARFSRYANRVRILGCDSLGRRHIDARILALLSITRPSDYILPNLQHLSWHDPRPEYSIYSLLFICPALTDIDITVASDTVAMSLLDTLRYTAPALRYVSLSLEDFEASKATQDLLSQALRSWKNLCSFRLCEQTHILSLSRDDVLYLSRLANLRDFEATLEEETFIAVLATEPRPFFPSLTSLDLHACNSRELLVAGKFTQAVQTQALKTIRIGLSEQPTALSVTTYLEKAVVHHRLTSLALHLYPPVTFHSDAYVLTEQAITPVFALKSLESLHLGGFPSRFTKDTFQKMAQLWPALEHLDCGDRVAAVPMSIISVVDLEPFALYCPKLKTASLPLNIILPAGALHPTRRHARRVSDVCLTIRIGNSRIQDALKMAAYLTSMFPKVDVMPGFHSLDTRGEMEVKRLRYALEVLIAVRGQERLITLGNS</sequence>
<evidence type="ECO:0000313" key="2">
    <source>
        <dbReference type="Proteomes" id="UP001497453"/>
    </source>
</evidence>
<gene>
    <name evidence="1" type="ORF">GFSPODELE1_LOCUS9679</name>
</gene>
<dbReference type="EMBL" id="OZ037951">
    <property type="protein sequence ID" value="CAL1714245.1"/>
    <property type="molecule type" value="Genomic_DNA"/>
</dbReference>
<dbReference type="InterPro" id="IPR032675">
    <property type="entry name" value="LRR_dom_sf"/>
</dbReference>
<evidence type="ECO:0000313" key="1">
    <source>
        <dbReference type="EMBL" id="CAL1714245.1"/>
    </source>
</evidence>
<reference evidence="2" key="1">
    <citation type="submission" date="2024-04" db="EMBL/GenBank/DDBJ databases">
        <authorList>
            <person name="Shaw F."/>
            <person name="Minotto A."/>
        </authorList>
    </citation>
    <scope>NUCLEOTIDE SEQUENCE [LARGE SCALE GENOMIC DNA]</scope>
</reference>
<organism evidence="1 2">
    <name type="scientific">Somion occarium</name>
    <dbReference type="NCBI Taxonomy" id="3059160"/>
    <lineage>
        <taxon>Eukaryota</taxon>
        <taxon>Fungi</taxon>
        <taxon>Dikarya</taxon>
        <taxon>Basidiomycota</taxon>
        <taxon>Agaricomycotina</taxon>
        <taxon>Agaricomycetes</taxon>
        <taxon>Polyporales</taxon>
        <taxon>Cerrenaceae</taxon>
        <taxon>Somion</taxon>
    </lineage>
</organism>
<dbReference type="Gene3D" id="3.80.10.10">
    <property type="entry name" value="Ribonuclease Inhibitor"/>
    <property type="match status" value="1"/>
</dbReference>
<name>A0ABP1E2F5_9APHY</name>
<proteinExistence type="predicted"/>